<keyword evidence="3" id="KW-1185">Reference proteome</keyword>
<organism evidence="2 3">
    <name type="scientific">Breznakiella homolactica</name>
    <dbReference type="NCBI Taxonomy" id="2798577"/>
    <lineage>
        <taxon>Bacteria</taxon>
        <taxon>Pseudomonadati</taxon>
        <taxon>Spirochaetota</taxon>
        <taxon>Spirochaetia</taxon>
        <taxon>Spirochaetales</taxon>
        <taxon>Breznakiellaceae</taxon>
        <taxon>Breznakiella</taxon>
    </lineage>
</organism>
<dbReference type="Proteomes" id="UP000595917">
    <property type="component" value="Chromosome"/>
</dbReference>
<dbReference type="AlphaFoldDB" id="A0A7T7XQ01"/>
<evidence type="ECO:0000256" key="1">
    <source>
        <dbReference type="SAM" id="Phobius"/>
    </source>
</evidence>
<reference evidence="2" key="1">
    <citation type="submission" date="2021-01" db="EMBL/GenBank/DDBJ databases">
        <title>Description of Breznakiella homolactica.</title>
        <authorList>
            <person name="Song Y."/>
            <person name="Brune A."/>
        </authorList>
    </citation>
    <scope>NUCLEOTIDE SEQUENCE</scope>
    <source>
        <strain evidence="2">RmG30</strain>
    </source>
</reference>
<keyword evidence="1" id="KW-0812">Transmembrane</keyword>
<dbReference type="RefSeq" id="WP_215627698.1">
    <property type="nucleotide sequence ID" value="NZ_CP067089.2"/>
</dbReference>
<proteinExistence type="predicted"/>
<name>A0A7T7XQ01_9SPIR</name>
<accession>A0A7T7XQ01</accession>
<feature type="transmembrane region" description="Helical" evidence="1">
    <location>
        <begin position="126"/>
        <end position="144"/>
    </location>
</feature>
<protein>
    <submittedName>
        <fullName evidence="2">Uncharacterized protein</fullName>
    </submittedName>
</protein>
<dbReference type="KEGG" id="bhc:JFL75_05600"/>
<gene>
    <name evidence="2" type="ORF">JFL75_05600</name>
</gene>
<evidence type="ECO:0000313" key="2">
    <source>
        <dbReference type="EMBL" id="QQO10394.1"/>
    </source>
</evidence>
<dbReference type="EMBL" id="CP067089">
    <property type="protein sequence ID" value="QQO10394.1"/>
    <property type="molecule type" value="Genomic_DNA"/>
</dbReference>
<sequence>MNNYQISKEINLFGKIQLKDDDVKDSFFNVHYVFIPEKPMIIKINNINKDVNVMEIIFSESFFPNNNKEFVYKIKGYLTLVTGEQDLQNVLIKANEIREYKYTKGNIFNWLSETSGSFRGQPVQNWAHVLAGIIIFTNLIWYLISKIKKSKRKNDV</sequence>
<evidence type="ECO:0000313" key="3">
    <source>
        <dbReference type="Proteomes" id="UP000595917"/>
    </source>
</evidence>
<keyword evidence="1" id="KW-1133">Transmembrane helix</keyword>
<keyword evidence="1" id="KW-0472">Membrane</keyword>